<dbReference type="InterPro" id="IPR010451">
    <property type="entry name" value="Acetoacetate_decarboxylase"/>
</dbReference>
<reference evidence="1 2" key="1">
    <citation type="submission" date="2024-06" db="EMBL/GenBank/DDBJ databases">
        <title>The Natural Products Discovery Center: Release of the First 8490 Sequenced Strains for Exploring Actinobacteria Biosynthetic Diversity.</title>
        <authorList>
            <person name="Kalkreuter E."/>
            <person name="Kautsar S.A."/>
            <person name="Yang D."/>
            <person name="Bader C.D."/>
            <person name="Teijaro C.N."/>
            <person name="Fluegel L."/>
            <person name="Davis C.M."/>
            <person name="Simpson J.R."/>
            <person name="Lauterbach L."/>
            <person name="Steele A.D."/>
            <person name="Gui C."/>
            <person name="Meng S."/>
            <person name="Li G."/>
            <person name="Viehrig K."/>
            <person name="Ye F."/>
            <person name="Su P."/>
            <person name="Kiefer A.F."/>
            <person name="Nichols A."/>
            <person name="Cepeda A.J."/>
            <person name="Yan W."/>
            <person name="Fan B."/>
            <person name="Jiang Y."/>
            <person name="Adhikari A."/>
            <person name="Zheng C.-J."/>
            <person name="Schuster L."/>
            <person name="Cowan T.M."/>
            <person name="Smanski M.J."/>
            <person name="Chevrette M.G."/>
            <person name="De Carvalho L.P.S."/>
            <person name="Shen B."/>
        </authorList>
    </citation>
    <scope>NUCLEOTIDE SEQUENCE [LARGE SCALE GENOMIC DNA]</scope>
    <source>
        <strain evidence="1 2">NPDC048117</strain>
    </source>
</reference>
<dbReference type="Pfam" id="PF06314">
    <property type="entry name" value="ADC"/>
    <property type="match status" value="1"/>
</dbReference>
<dbReference type="Proteomes" id="UP001551584">
    <property type="component" value="Unassembled WGS sequence"/>
</dbReference>
<dbReference type="EMBL" id="JBEZNA010000043">
    <property type="protein sequence ID" value="MEU9579274.1"/>
    <property type="molecule type" value="Genomic_DNA"/>
</dbReference>
<dbReference type="Gene3D" id="2.40.400.10">
    <property type="entry name" value="Acetoacetate decarboxylase-like"/>
    <property type="match status" value="1"/>
</dbReference>
<gene>
    <name evidence="1" type="ORF">AB0D95_18740</name>
</gene>
<proteinExistence type="predicted"/>
<dbReference type="InterPro" id="IPR023375">
    <property type="entry name" value="ADC_dom_sf"/>
</dbReference>
<organism evidence="1 2">
    <name type="scientific">Streptomyces chilikensis</name>
    <dbReference type="NCBI Taxonomy" id="1194079"/>
    <lineage>
        <taxon>Bacteria</taxon>
        <taxon>Bacillati</taxon>
        <taxon>Actinomycetota</taxon>
        <taxon>Actinomycetes</taxon>
        <taxon>Kitasatosporales</taxon>
        <taxon>Streptomycetaceae</taxon>
        <taxon>Streptomyces</taxon>
    </lineage>
</organism>
<keyword evidence="2" id="KW-1185">Reference proteome</keyword>
<accession>A0ABV3ESU9</accession>
<comment type="caution">
    <text evidence="1">The sequence shown here is derived from an EMBL/GenBank/DDBJ whole genome shotgun (WGS) entry which is preliminary data.</text>
</comment>
<evidence type="ECO:0000313" key="2">
    <source>
        <dbReference type="Proteomes" id="UP001551584"/>
    </source>
</evidence>
<dbReference type="SUPFAM" id="SSF160104">
    <property type="entry name" value="Acetoacetate decarboxylase-like"/>
    <property type="match status" value="1"/>
</dbReference>
<dbReference type="RefSeq" id="WP_359274005.1">
    <property type="nucleotide sequence ID" value="NZ_JBEZNA010000043.1"/>
</dbReference>
<sequence>MSEAEPFPPEPWDLRGRMHVSVLRVRPSLLPRWPLPEGVRPLVVGGRCALLAFCVDYSPEGTLAYRELLVALVVRQGRRVGCTVVAVWVDSEQSKAGGRALWGIPKELGQFALEPGGGPPGTEHLRLRAPGTGEVRAAFRPGRPLPGRLPVRTRLLQEADGEVLAVPARLTGRPALTKASFRPDPAGALAFLGRVRPLLSFTLEDFRFRVGFRPPRDRLG</sequence>
<protein>
    <submittedName>
        <fullName evidence="1">Acetoacetate decarboxylase family protein</fullName>
    </submittedName>
</protein>
<name>A0ABV3ESU9_9ACTN</name>
<evidence type="ECO:0000313" key="1">
    <source>
        <dbReference type="EMBL" id="MEU9579274.1"/>
    </source>
</evidence>